<dbReference type="GO" id="GO:0005524">
    <property type="term" value="F:ATP binding"/>
    <property type="evidence" value="ECO:0007669"/>
    <property type="project" value="UniProtKB-KW"/>
</dbReference>
<dbReference type="CDD" id="cd02021">
    <property type="entry name" value="GntK"/>
    <property type="match status" value="1"/>
</dbReference>
<dbReference type="EMBL" id="CP027668">
    <property type="protein sequence ID" value="AVO47774.1"/>
    <property type="molecule type" value="Genomic_DNA"/>
</dbReference>
<name>A0A2S0NI00_9HYPH</name>
<dbReference type="InterPro" id="IPR027417">
    <property type="entry name" value="P-loop_NTPase"/>
</dbReference>
<keyword evidence="4 10" id="KW-0808">Transferase</keyword>
<evidence type="ECO:0000256" key="3">
    <source>
        <dbReference type="ARBA" id="ARBA00012054"/>
    </source>
</evidence>
<evidence type="ECO:0000256" key="9">
    <source>
        <dbReference type="ARBA" id="ARBA00048090"/>
    </source>
</evidence>
<evidence type="ECO:0000256" key="2">
    <source>
        <dbReference type="ARBA" id="ARBA00008420"/>
    </source>
</evidence>
<dbReference type="PANTHER" id="PTHR43442">
    <property type="entry name" value="GLUCONOKINASE-RELATED"/>
    <property type="match status" value="1"/>
</dbReference>
<evidence type="ECO:0000256" key="5">
    <source>
        <dbReference type="ARBA" id="ARBA00022741"/>
    </source>
</evidence>
<dbReference type="EC" id="2.7.1.12" evidence="3 10"/>
<dbReference type="Proteomes" id="UP000237889">
    <property type="component" value="Chromosome"/>
</dbReference>
<protein>
    <recommendedName>
        <fullName evidence="3 10">Gluconokinase</fullName>
        <ecNumber evidence="3 10">2.7.1.12</ecNumber>
    </recommendedName>
</protein>
<evidence type="ECO:0000256" key="6">
    <source>
        <dbReference type="ARBA" id="ARBA00022777"/>
    </source>
</evidence>
<keyword evidence="7 10" id="KW-0067">ATP-binding</keyword>
<keyword evidence="12" id="KW-1185">Reference proteome</keyword>
<keyword evidence="8" id="KW-0311">Gluconate utilization</keyword>
<dbReference type="GO" id="GO:0046316">
    <property type="term" value="F:gluconokinase activity"/>
    <property type="evidence" value="ECO:0007669"/>
    <property type="project" value="UniProtKB-EC"/>
</dbReference>
<dbReference type="SUPFAM" id="SSF52540">
    <property type="entry name" value="P-loop containing nucleoside triphosphate hydrolases"/>
    <property type="match status" value="1"/>
</dbReference>
<dbReference type="AlphaFoldDB" id="A0A2S0NI00"/>
<evidence type="ECO:0000256" key="4">
    <source>
        <dbReference type="ARBA" id="ARBA00022679"/>
    </source>
</evidence>
<dbReference type="GO" id="GO:0019521">
    <property type="term" value="P:D-gluconate metabolic process"/>
    <property type="evidence" value="ECO:0007669"/>
    <property type="project" value="UniProtKB-KW"/>
</dbReference>
<evidence type="ECO:0000256" key="1">
    <source>
        <dbReference type="ARBA" id="ARBA00004761"/>
    </source>
</evidence>
<dbReference type="KEGG" id="phr:C6569_19275"/>
<dbReference type="FunFam" id="3.40.50.300:FF:000522">
    <property type="entry name" value="Gluconokinase"/>
    <property type="match status" value="1"/>
</dbReference>
<evidence type="ECO:0000256" key="7">
    <source>
        <dbReference type="ARBA" id="ARBA00022840"/>
    </source>
</evidence>
<dbReference type="PANTHER" id="PTHR43442:SF3">
    <property type="entry name" value="GLUCONOKINASE-RELATED"/>
    <property type="match status" value="1"/>
</dbReference>
<evidence type="ECO:0000256" key="8">
    <source>
        <dbReference type="ARBA" id="ARBA00023064"/>
    </source>
</evidence>
<dbReference type="InterPro" id="IPR031322">
    <property type="entry name" value="Shikimate/glucono_kinase"/>
</dbReference>
<sequence>MGVSGSGKSTVGLGLAKALGWDFRDGDSFHPSANVAKMRSGAPLTDDDRWPWLDAIGTHMAALERTGGHVVIACSALKRVYRDRLRASGARLRFVHLDGTFALIDARMRARRDHFMPASLLESQFATLESPAADENAVTVPIEEDPGAIVAAILARLAP</sequence>
<proteinExistence type="inferred from homology"/>
<accession>A0A2S0NI00</accession>
<keyword evidence="6 10" id="KW-0418">Kinase</keyword>
<gene>
    <name evidence="11" type="ORF">C6569_19275</name>
</gene>
<evidence type="ECO:0000256" key="10">
    <source>
        <dbReference type="RuleBase" id="RU363066"/>
    </source>
</evidence>
<dbReference type="GO" id="GO:0005737">
    <property type="term" value="C:cytoplasm"/>
    <property type="evidence" value="ECO:0007669"/>
    <property type="project" value="TreeGrafter"/>
</dbReference>
<dbReference type="Gene3D" id="3.40.50.300">
    <property type="entry name" value="P-loop containing nucleotide triphosphate hydrolases"/>
    <property type="match status" value="1"/>
</dbReference>
<dbReference type="InterPro" id="IPR006001">
    <property type="entry name" value="Therm_gnt_kin"/>
</dbReference>
<keyword evidence="5 10" id="KW-0547">Nucleotide-binding</keyword>
<evidence type="ECO:0000313" key="12">
    <source>
        <dbReference type="Proteomes" id="UP000237889"/>
    </source>
</evidence>
<comment type="catalytic activity">
    <reaction evidence="9 10">
        <text>D-gluconate + ATP = 6-phospho-D-gluconate + ADP + H(+)</text>
        <dbReference type="Rhea" id="RHEA:19433"/>
        <dbReference type="ChEBI" id="CHEBI:15378"/>
        <dbReference type="ChEBI" id="CHEBI:18391"/>
        <dbReference type="ChEBI" id="CHEBI:30616"/>
        <dbReference type="ChEBI" id="CHEBI:58759"/>
        <dbReference type="ChEBI" id="CHEBI:456216"/>
        <dbReference type="EC" id="2.7.1.12"/>
    </reaction>
</comment>
<organism evidence="11 12">
    <name type="scientific">Phreatobacter cathodiphilus</name>
    <dbReference type="NCBI Taxonomy" id="1868589"/>
    <lineage>
        <taxon>Bacteria</taxon>
        <taxon>Pseudomonadati</taxon>
        <taxon>Pseudomonadota</taxon>
        <taxon>Alphaproteobacteria</taxon>
        <taxon>Hyphomicrobiales</taxon>
        <taxon>Phreatobacteraceae</taxon>
        <taxon>Phreatobacter</taxon>
    </lineage>
</organism>
<comment type="similarity">
    <text evidence="2 10">Belongs to the gluconokinase GntK/GntV family.</text>
</comment>
<comment type="pathway">
    <text evidence="1">Carbohydrate acid metabolism.</text>
</comment>
<dbReference type="OrthoDB" id="9795716at2"/>
<dbReference type="Pfam" id="PF01202">
    <property type="entry name" value="SKI"/>
    <property type="match status" value="1"/>
</dbReference>
<reference evidence="11 12" key="1">
    <citation type="submission" date="2018-03" db="EMBL/GenBank/DDBJ databases">
        <title>Genome sequencing of Phreatobacter sp.</title>
        <authorList>
            <person name="Kim S.-J."/>
            <person name="Heo J."/>
            <person name="Kwon S.-W."/>
        </authorList>
    </citation>
    <scope>NUCLEOTIDE SEQUENCE [LARGE SCALE GENOMIC DNA]</scope>
    <source>
        <strain evidence="11 12">S-12</strain>
    </source>
</reference>
<dbReference type="NCBIfam" id="TIGR01313">
    <property type="entry name" value="therm_gnt_kin"/>
    <property type="match status" value="1"/>
</dbReference>
<evidence type="ECO:0000313" key="11">
    <source>
        <dbReference type="EMBL" id="AVO47774.1"/>
    </source>
</evidence>